<dbReference type="InterPro" id="IPR017946">
    <property type="entry name" value="PLC-like_Pdiesterase_TIM-brl"/>
</dbReference>
<dbReference type="KEGG" id="ago:AGOS_AFR607C"/>
<dbReference type="HOGENOM" id="CLU_024117_3_1_1"/>
<dbReference type="OrthoDB" id="1046782at2759"/>
<dbReference type="Gene3D" id="3.20.20.190">
    <property type="entry name" value="Phosphatidylinositol (PI) phosphodiesterase"/>
    <property type="match status" value="1"/>
</dbReference>
<feature type="domain" description="Phosphatidylinositol-specific phospholipase C X" evidence="1">
    <location>
        <begin position="62"/>
        <end position="208"/>
    </location>
</feature>
<dbReference type="InParanoid" id="Q752I0"/>
<dbReference type="AlphaFoldDB" id="Q752I0"/>
<organism evidence="2 3">
    <name type="scientific">Eremothecium gossypii (strain ATCC 10895 / CBS 109.51 / FGSC 9923 / NRRL Y-1056)</name>
    <name type="common">Yeast</name>
    <name type="synonym">Ashbya gossypii</name>
    <dbReference type="NCBI Taxonomy" id="284811"/>
    <lineage>
        <taxon>Eukaryota</taxon>
        <taxon>Fungi</taxon>
        <taxon>Dikarya</taxon>
        <taxon>Ascomycota</taxon>
        <taxon>Saccharomycotina</taxon>
        <taxon>Saccharomycetes</taxon>
        <taxon>Saccharomycetales</taxon>
        <taxon>Saccharomycetaceae</taxon>
        <taxon>Eremothecium</taxon>
    </lineage>
</organism>
<dbReference type="InterPro" id="IPR051057">
    <property type="entry name" value="PI-PLC_domain"/>
</dbReference>
<dbReference type="InterPro" id="IPR000909">
    <property type="entry name" value="PLipase_C_PInositol-sp_X_dom"/>
</dbReference>
<dbReference type="OMA" id="IDYAGMN"/>
<dbReference type="EMBL" id="AE016819">
    <property type="protein sequence ID" value="AAS53978.1"/>
    <property type="molecule type" value="Genomic_DNA"/>
</dbReference>
<reference evidence="3" key="2">
    <citation type="journal article" date="2013" name="G3 (Bethesda)">
        <title>Genomes of Ashbya fungi isolated from insects reveal four mating-type loci, numerous translocations, lack of transposons, and distinct gene duplications.</title>
        <authorList>
            <person name="Dietrich F.S."/>
            <person name="Voegeli S."/>
            <person name="Kuo S."/>
            <person name="Philippsen P."/>
        </authorList>
    </citation>
    <scope>GENOME REANNOTATION</scope>
    <source>
        <strain evidence="3">ATCC 10895 / CBS 109.51 / FGSC 9923 / NRRL Y-1056</strain>
    </source>
</reference>
<dbReference type="Proteomes" id="UP000000591">
    <property type="component" value="Chromosome VI"/>
</dbReference>
<name>Q752I0_EREGS</name>
<dbReference type="STRING" id="284811.Q752I0"/>
<dbReference type="PANTHER" id="PTHR13593">
    <property type="match status" value="1"/>
</dbReference>
<reference evidence="2 3" key="1">
    <citation type="journal article" date="2004" name="Science">
        <title>The Ashbya gossypii genome as a tool for mapping the ancient Saccharomyces cerevisiae genome.</title>
        <authorList>
            <person name="Dietrich F.S."/>
            <person name="Voegeli S."/>
            <person name="Brachat S."/>
            <person name="Lerch A."/>
            <person name="Gates K."/>
            <person name="Steiner S."/>
            <person name="Mohr C."/>
            <person name="Pohlmann R."/>
            <person name="Luedi P."/>
            <person name="Choi S."/>
            <person name="Wing R.A."/>
            <person name="Flavier A."/>
            <person name="Gaffney T.D."/>
            <person name="Philippsen P."/>
        </authorList>
    </citation>
    <scope>NUCLEOTIDE SEQUENCE [LARGE SCALE GENOMIC DNA]</scope>
    <source>
        <strain evidence="3">ATCC 10895 / CBS 109.51 / FGSC 9923 / NRRL Y-1056</strain>
    </source>
</reference>
<keyword evidence="3" id="KW-1185">Reference proteome</keyword>
<evidence type="ECO:0000259" key="1">
    <source>
        <dbReference type="Pfam" id="PF00388"/>
    </source>
</evidence>
<accession>Q752I0</accession>
<evidence type="ECO:0000313" key="2">
    <source>
        <dbReference type="EMBL" id="AAS53978.1"/>
    </source>
</evidence>
<protein>
    <submittedName>
        <fullName evidence="2">AFR607Cp</fullName>
    </submittedName>
</protein>
<dbReference type="CDD" id="cd08586">
    <property type="entry name" value="PI-PLCc_BcPLC_like"/>
    <property type="match status" value="1"/>
</dbReference>
<dbReference type="Pfam" id="PF00388">
    <property type="entry name" value="PI-PLC-X"/>
    <property type="match status" value="1"/>
</dbReference>
<dbReference type="eggNOG" id="ENOG502QUGH">
    <property type="taxonomic scope" value="Eukaryota"/>
</dbReference>
<dbReference type="PANTHER" id="PTHR13593:SF113">
    <property type="entry name" value="SI:DKEY-266F7.9"/>
    <property type="match status" value="1"/>
</dbReference>
<gene>
    <name evidence="2" type="ORF">AGOS_AFR607C</name>
</gene>
<dbReference type="GeneID" id="4622439"/>
<dbReference type="RefSeq" id="NP_986154.1">
    <property type="nucleotide sequence ID" value="NM_212290.1"/>
</dbReference>
<sequence length="341" mass="38691">MRWPRAVAGNAARVWLLRQRLYYIYVVSQAGAAGAASGTMVDYANWMGEADGSAYVSQLSLPGTHNSAACHMALPSVRCQDCSVSEQLENGVRFLDVRIGKPLLGGKDREGQLKELHVVHGKFPVRIPFPVKFDSTLEEVFRFLDEHPTECVVLSLKQEGADSWDHDHDEFANFVWDHYIAPHADRWYLRNAVPRLDDVRGKAVLFRRFGLVDDARRDGFGIEANWWSYNTTSEDRGAFHVQDFCEVNQTDDITRKADYVKQLLDTAHSFNATNPDTGKMFVNFCSASNFRNPDCWPERIAEKMAECRIYDSVQKGAGVVIIDYAGMNDWRHTRAIVDSNF</sequence>
<proteinExistence type="predicted"/>
<dbReference type="GO" id="GO:0006629">
    <property type="term" value="P:lipid metabolic process"/>
    <property type="evidence" value="ECO:0007669"/>
    <property type="project" value="InterPro"/>
</dbReference>
<dbReference type="GO" id="GO:0008081">
    <property type="term" value="F:phosphoric diester hydrolase activity"/>
    <property type="evidence" value="ECO:0000318"/>
    <property type="project" value="GO_Central"/>
</dbReference>
<dbReference type="PROSITE" id="PS50007">
    <property type="entry name" value="PIPLC_X_DOMAIN"/>
    <property type="match status" value="1"/>
</dbReference>
<dbReference type="SUPFAM" id="SSF51695">
    <property type="entry name" value="PLC-like phosphodiesterases"/>
    <property type="match status" value="1"/>
</dbReference>
<evidence type="ECO:0000313" key="3">
    <source>
        <dbReference type="Proteomes" id="UP000000591"/>
    </source>
</evidence>